<dbReference type="PANTHER" id="PTHR30143">
    <property type="entry name" value="ACID HYDRATASE"/>
    <property type="match status" value="1"/>
</dbReference>
<dbReference type="OrthoDB" id="38489at2157"/>
<dbReference type="AlphaFoldDB" id="A0A1W6K240"/>
<dbReference type="RefSeq" id="WP_148692347.1">
    <property type="nucleotide sequence ID" value="NZ_CP020477.1"/>
</dbReference>
<dbReference type="EMBL" id="CP020477">
    <property type="protein sequence ID" value="ARM76557.1"/>
    <property type="molecule type" value="Genomic_DNA"/>
</dbReference>
<dbReference type="GO" id="GO:0005737">
    <property type="term" value="C:cytoplasm"/>
    <property type="evidence" value="ECO:0007669"/>
    <property type="project" value="TreeGrafter"/>
</dbReference>
<dbReference type="PANTHER" id="PTHR30143:SF0">
    <property type="entry name" value="2-KETO-4-PENTENOATE HYDRATASE"/>
    <property type="match status" value="1"/>
</dbReference>
<evidence type="ECO:0008006" key="3">
    <source>
        <dbReference type="Google" id="ProtNLM"/>
    </source>
</evidence>
<dbReference type="Proteomes" id="UP000193404">
    <property type="component" value="Chromosome"/>
</dbReference>
<dbReference type="KEGG" id="aman:B6F84_11360"/>
<proteinExistence type="predicted"/>
<reference evidence="1 2" key="1">
    <citation type="submission" date="2017-03" db="EMBL/GenBank/DDBJ databases">
        <title>Sulfur activation and transportation mechanism of thermophilic Archaea Acidianus manzaensis YN-25.</title>
        <authorList>
            <person name="Ma Y."/>
            <person name="Yang Y."/>
            <person name="Xia J."/>
        </authorList>
    </citation>
    <scope>NUCLEOTIDE SEQUENCE [LARGE SCALE GENOMIC DNA]</scope>
    <source>
        <strain evidence="1 2">YN-25</strain>
    </source>
</reference>
<dbReference type="InterPro" id="IPR050772">
    <property type="entry name" value="Hydratase-Decarb/MhpD_sf"/>
</dbReference>
<evidence type="ECO:0000313" key="1">
    <source>
        <dbReference type="EMBL" id="ARM76557.1"/>
    </source>
</evidence>
<protein>
    <recommendedName>
        <fullName evidence="3">2-keto-4-pentenoate hydratase</fullName>
    </recommendedName>
</protein>
<dbReference type="Gene3D" id="3.90.850.10">
    <property type="entry name" value="Fumarylacetoacetase-like, C-terminal domain"/>
    <property type="match status" value="1"/>
</dbReference>
<keyword evidence="2" id="KW-1185">Reference proteome</keyword>
<dbReference type="GeneID" id="41591531"/>
<name>A0A1W6K240_9CREN</name>
<accession>A0A1W6K240</accession>
<evidence type="ECO:0000313" key="2">
    <source>
        <dbReference type="Proteomes" id="UP000193404"/>
    </source>
</evidence>
<dbReference type="InterPro" id="IPR036663">
    <property type="entry name" value="Fumarylacetoacetase_C_sf"/>
</dbReference>
<organism evidence="1 2">
    <name type="scientific">Acidianus manzaensis</name>
    <dbReference type="NCBI Taxonomy" id="282676"/>
    <lineage>
        <taxon>Archaea</taxon>
        <taxon>Thermoproteota</taxon>
        <taxon>Thermoprotei</taxon>
        <taxon>Sulfolobales</taxon>
        <taxon>Sulfolobaceae</taxon>
        <taxon>Acidianus</taxon>
    </lineage>
</organism>
<dbReference type="SUPFAM" id="SSF56529">
    <property type="entry name" value="FAH"/>
    <property type="match status" value="1"/>
</dbReference>
<sequence length="227" mass="25871">MNRAEILYKAYKERKSINPFEVTENQANEIFNEFSSKLIKDEGLGGYKISLVTKEHLIRFHGKEPMYGILTKPMITEDKNVELWFENHFAELEVVFLANHCTPLNISECIKNIRLGIEIPGTRFNTWNLNALQLKADDSAAGRLYVGDKIEYPIKNEYSMYINDKLVGKGKPNFIYGEPLDMLKWLASKLGEINGYISSGVFIGPFVVKKGDKITVEGDTNIEIKLV</sequence>
<gene>
    <name evidence="1" type="ORF">B6F84_11360</name>
</gene>
<dbReference type="GO" id="GO:0008684">
    <property type="term" value="F:2-oxopent-4-enoate hydratase activity"/>
    <property type="evidence" value="ECO:0007669"/>
    <property type="project" value="TreeGrafter"/>
</dbReference>